<evidence type="ECO:0000256" key="6">
    <source>
        <dbReference type="ARBA" id="ARBA00022989"/>
    </source>
</evidence>
<proteinExistence type="inferred from homology"/>
<dbReference type="STRING" id="364200.SAMN04488515_1467"/>
<feature type="transmembrane region" description="Helical" evidence="9">
    <location>
        <begin position="186"/>
        <end position="206"/>
    </location>
</feature>
<feature type="transmembrane region" description="Helical" evidence="9">
    <location>
        <begin position="63"/>
        <end position="86"/>
    </location>
</feature>
<dbReference type="PANTHER" id="PTHR35011:SF2">
    <property type="entry name" value="2,3-DIKETO-L-GULONATE TRAP TRANSPORTER SMALL PERMEASE PROTEIN YIAM"/>
    <property type="match status" value="1"/>
</dbReference>
<dbReference type="GO" id="GO:0022857">
    <property type="term" value="F:transmembrane transporter activity"/>
    <property type="evidence" value="ECO:0007669"/>
    <property type="project" value="UniProtKB-UniRule"/>
</dbReference>
<evidence type="ECO:0000256" key="2">
    <source>
        <dbReference type="ARBA" id="ARBA00022448"/>
    </source>
</evidence>
<keyword evidence="4 9" id="KW-0997">Cell inner membrane</keyword>
<dbReference type="Proteomes" id="UP000199167">
    <property type="component" value="Unassembled WGS sequence"/>
</dbReference>
<keyword evidence="6 9" id="KW-1133">Transmembrane helix</keyword>
<name>A0A1I0PVV3_9RHOB</name>
<evidence type="ECO:0000256" key="8">
    <source>
        <dbReference type="ARBA" id="ARBA00038436"/>
    </source>
</evidence>
<evidence type="ECO:0000256" key="9">
    <source>
        <dbReference type="RuleBase" id="RU369079"/>
    </source>
</evidence>
<evidence type="ECO:0000256" key="7">
    <source>
        <dbReference type="ARBA" id="ARBA00023136"/>
    </source>
</evidence>
<feature type="transmembrane region" description="Helical" evidence="9">
    <location>
        <begin position="106"/>
        <end position="123"/>
    </location>
</feature>
<evidence type="ECO:0000256" key="4">
    <source>
        <dbReference type="ARBA" id="ARBA00022519"/>
    </source>
</evidence>
<dbReference type="GO" id="GO:0015740">
    <property type="term" value="P:C4-dicarboxylate transport"/>
    <property type="evidence" value="ECO:0007669"/>
    <property type="project" value="TreeGrafter"/>
</dbReference>
<dbReference type="OrthoDB" id="6116361at2"/>
<evidence type="ECO:0000256" key="5">
    <source>
        <dbReference type="ARBA" id="ARBA00022692"/>
    </source>
</evidence>
<dbReference type="EMBL" id="FOIZ01000001">
    <property type="protein sequence ID" value="SEW18496.1"/>
    <property type="molecule type" value="Genomic_DNA"/>
</dbReference>
<comment type="function">
    <text evidence="9">Part of the tripartite ATP-independent periplasmic (TRAP) transport system.</text>
</comment>
<gene>
    <name evidence="11" type="ORF">SAMN04488515_1467</name>
</gene>
<dbReference type="AlphaFoldDB" id="A0A1I0PVV3"/>
<feature type="transmembrane region" description="Helical" evidence="9">
    <location>
        <begin position="31"/>
        <end position="51"/>
    </location>
</feature>
<sequence length="232" mass="26575">MSVWSDIVTIVTATLSGDITFQVVQAYRSPAAWYLFGPLTFLGGIFVYYIYKKVPILDRQLERTVVVYTYIVIAGIIFVGVIQRFAPEVWWFPESWRGQPAWSTTIPPLLFMIMAWFGCTFNVRLRTHLSFNEFRTKFPPAGQMFVLCLDALLWFGFCVTVVTTTARVTVNSIDNFQIVLGTDNMMQWWFIITVPFAFILMAGRVIENLVEDIHNYRTGKPLIQQAVIGGDV</sequence>
<comment type="similarity">
    <text evidence="8 9">Belongs to the TRAP transporter small permease family.</text>
</comment>
<keyword evidence="2 9" id="KW-0813">Transport</keyword>
<dbReference type="InterPro" id="IPR007387">
    <property type="entry name" value="TRAP_DctQ"/>
</dbReference>
<evidence type="ECO:0000313" key="11">
    <source>
        <dbReference type="EMBL" id="SEW18496.1"/>
    </source>
</evidence>
<accession>A0A1I0PVV3</accession>
<evidence type="ECO:0000256" key="3">
    <source>
        <dbReference type="ARBA" id="ARBA00022475"/>
    </source>
</evidence>
<comment type="subunit">
    <text evidence="9">The complex comprises the extracytoplasmic solute receptor protein and the two transmembrane proteins.</text>
</comment>
<evidence type="ECO:0000313" key="12">
    <source>
        <dbReference type="Proteomes" id="UP000199167"/>
    </source>
</evidence>
<evidence type="ECO:0000256" key="1">
    <source>
        <dbReference type="ARBA" id="ARBA00004429"/>
    </source>
</evidence>
<feature type="transmembrane region" description="Helical" evidence="9">
    <location>
        <begin position="144"/>
        <end position="166"/>
    </location>
</feature>
<keyword evidence="3" id="KW-1003">Cell membrane</keyword>
<keyword evidence="12" id="KW-1185">Reference proteome</keyword>
<keyword evidence="5 9" id="KW-0812">Transmembrane</keyword>
<reference evidence="11 12" key="1">
    <citation type="submission" date="2016-10" db="EMBL/GenBank/DDBJ databases">
        <authorList>
            <person name="de Groot N.N."/>
        </authorList>
    </citation>
    <scope>NUCLEOTIDE SEQUENCE [LARGE SCALE GENOMIC DNA]</scope>
    <source>
        <strain evidence="11 12">DSM 17925</strain>
    </source>
</reference>
<organism evidence="11 12">
    <name type="scientific">Cognatiyoonia koreensis</name>
    <dbReference type="NCBI Taxonomy" id="364200"/>
    <lineage>
        <taxon>Bacteria</taxon>
        <taxon>Pseudomonadati</taxon>
        <taxon>Pseudomonadota</taxon>
        <taxon>Alphaproteobacteria</taxon>
        <taxon>Rhodobacterales</taxon>
        <taxon>Paracoccaceae</taxon>
        <taxon>Cognatiyoonia</taxon>
    </lineage>
</organism>
<protein>
    <recommendedName>
        <fullName evidence="9">TRAP transporter small permease protein</fullName>
    </recommendedName>
</protein>
<keyword evidence="7 9" id="KW-0472">Membrane</keyword>
<evidence type="ECO:0000259" key="10">
    <source>
        <dbReference type="Pfam" id="PF04290"/>
    </source>
</evidence>
<dbReference type="InterPro" id="IPR055348">
    <property type="entry name" value="DctQ"/>
</dbReference>
<dbReference type="GO" id="GO:0005886">
    <property type="term" value="C:plasma membrane"/>
    <property type="evidence" value="ECO:0007669"/>
    <property type="project" value="UniProtKB-SubCell"/>
</dbReference>
<dbReference type="PANTHER" id="PTHR35011">
    <property type="entry name" value="2,3-DIKETO-L-GULONATE TRAP TRANSPORTER SMALL PERMEASE PROTEIN YIAM"/>
    <property type="match status" value="1"/>
</dbReference>
<dbReference type="Pfam" id="PF04290">
    <property type="entry name" value="DctQ"/>
    <property type="match status" value="1"/>
</dbReference>
<feature type="domain" description="Tripartite ATP-independent periplasmic transporters DctQ component" evidence="10">
    <location>
        <begin position="74"/>
        <end position="213"/>
    </location>
</feature>
<comment type="caution">
    <text evidence="9">Lacks conserved residue(s) required for the propagation of feature annotation.</text>
</comment>
<comment type="subcellular location">
    <subcellularLocation>
        <location evidence="1 9">Cell inner membrane</location>
        <topology evidence="1 9">Multi-pass membrane protein</topology>
    </subcellularLocation>
</comment>
<dbReference type="RefSeq" id="WP_089992152.1">
    <property type="nucleotide sequence ID" value="NZ_FOIZ01000001.1"/>
</dbReference>